<dbReference type="SUPFAM" id="SSF56176">
    <property type="entry name" value="FAD-binding/transporter-associated domain-like"/>
    <property type="match status" value="1"/>
</dbReference>
<organism evidence="7 8">
    <name type="scientific">Lasiosphaeria ovina</name>
    <dbReference type="NCBI Taxonomy" id="92902"/>
    <lineage>
        <taxon>Eukaryota</taxon>
        <taxon>Fungi</taxon>
        <taxon>Dikarya</taxon>
        <taxon>Ascomycota</taxon>
        <taxon>Pezizomycotina</taxon>
        <taxon>Sordariomycetes</taxon>
        <taxon>Sordariomycetidae</taxon>
        <taxon>Sordariales</taxon>
        <taxon>Lasiosphaeriaceae</taxon>
        <taxon>Lasiosphaeria</taxon>
    </lineage>
</organism>
<dbReference type="InterPro" id="IPR006094">
    <property type="entry name" value="Oxid_FAD_bind_N"/>
</dbReference>
<dbReference type="PANTHER" id="PTHR42973">
    <property type="entry name" value="BINDING OXIDOREDUCTASE, PUTATIVE (AFU_ORTHOLOGUE AFUA_1G17690)-RELATED"/>
    <property type="match status" value="1"/>
</dbReference>
<evidence type="ECO:0000256" key="5">
    <source>
        <dbReference type="ARBA" id="ARBA00023002"/>
    </source>
</evidence>
<evidence type="ECO:0000256" key="2">
    <source>
        <dbReference type="ARBA" id="ARBA00022630"/>
    </source>
</evidence>
<reference evidence="7" key="1">
    <citation type="journal article" date="2023" name="Mol. Phylogenet. Evol.">
        <title>Genome-scale phylogeny and comparative genomics of the fungal order Sordariales.</title>
        <authorList>
            <person name="Hensen N."/>
            <person name="Bonometti L."/>
            <person name="Westerberg I."/>
            <person name="Brannstrom I.O."/>
            <person name="Guillou S."/>
            <person name="Cros-Aarteil S."/>
            <person name="Calhoun S."/>
            <person name="Haridas S."/>
            <person name="Kuo A."/>
            <person name="Mondo S."/>
            <person name="Pangilinan J."/>
            <person name="Riley R."/>
            <person name="LaButti K."/>
            <person name="Andreopoulos B."/>
            <person name="Lipzen A."/>
            <person name="Chen C."/>
            <person name="Yan M."/>
            <person name="Daum C."/>
            <person name="Ng V."/>
            <person name="Clum A."/>
            <person name="Steindorff A."/>
            <person name="Ohm R.A."/>
            <person name="Martin F."/>
            <person name="Silar P."/>
            <person name="Natvig D.O."/>
            <person name="Lalanne C."/>
            <person name="Gautier V."/>
            <person name="Ament-Velasquez S.L."/>
            <person name="Kruys A."/>
            <person name="Hutchinson M.I."/>
            <person name="Powell A.J."/>
            <person name="Barry K."/>
            <person name="Miller A.N."/>
            <person name="Grigoriev I.V."/>
            <person name="Debuchy R."/>
            <person name="Gladieux P."/>
            <person name="Hiltunen Thoren M."/>
            <person name="Johannesson H."/>
        </authorList>
    </citation>
    <scope>NUCLEOTIDE SEQUENCE</scope>
    <source>
        <strain evidence="7">CBS 958.72</strain>
    </source>
</reference>
<dbReference type="InterPro" id="IPR016166">
    <property type="entry name" value="FAD-bd_PCMH"/>
</dbReference>
<dbReference type="PROSITE" id="PS51387">
    <property type="entry name" value="FAD_PCMH"/>
    <property type="match status" value="1"/>
</dbReference>
<dbReference type="InterPro" id="IPR050416">
    <property type="entry name" value="FAD-linked_Oxidoreductase"/>
</dbReference>
<keyword evidence="3" id="KW-0732">Signal</keyword>
<keyword evidence="8" id="KW-1185">Reference proteome</keyword>
<dbReference type="Gene3D" id="3.30.465.10">
    <property type="match status" value="1"/>
</dbReference>
<dbReference type="PANTHER" id="PTHR42973:SF32">
    <property type="entry name" value="FAD-LINKED OXIDOREDUCTASE AFOF"/>
    <property type="match status" value="1"/>
</dbReference>
<evidence type="ECO:0000256" key="1">
    <source>
        <dbReference type="ARBA" id="ARBA00005466"/>
    </source>
</evidence>
<dbReference type="Pfam" id="PF01565">
    <property type="entry name" value="FAD_binding_4"/>
    <property type="match status" value="1"/>
</dbReference>
<evidence type="ECO:0000259" key="6">
    <source>
        <dbReference type="PROSITE" id="PS51387"/>
    </source>
</evidence>
<dbReference type="AlphaFoldDB" id="A0AAE0N9Y5"/>
<evidence type="ECO:0000256" key="4">
    <source>
        <dbReference type="ARBA" id="ARBA00022827"/>
    </source>
</evidence>
<dbReference type="Proteomes" id="UP001287356">
    <property type="component" value="Unassembled WGS sequence"/>
</dbReference>
<gene>
    <name evidence="7" type="ORF">B0T24DRAFT_718620</name>
</gene>
<dbReference type="Gene3D" id="3.40.462.20">
    <property type="match status" value="1"/>
</dbReference>
<dbReference type="InterPro" id="IPR012951">
    <property type="entry name" value="BBE"/>
</dbReference>
<dbReference type="GO" id="GO:0016491">
    <property type="term" value="F:oxidoreductase activity"/>
    <property type="evidence" value="ECO:0007669"/>
    <property type="project" value="UniProtKB-KW"/>
</dbReference>
<dbReference type="GO" id="GO:0071949">
    <property type="term" value="F:FAD binding"/>
    <property type="evidence" value="ECO:0007669"/>
    <property type="project" value="InterPro"/>
</dbReference>
<protein>
    <recommendedName>
        <fullName evidence="6">FAD-binding PCMH-type domain-containing protein</fullName>
    </recommendedName>
</protein>
<dbReference type="EMBL" id="JAULSN010000003">
    <property type="protein sequence ID" value="KAK3376226.1"/>
    <property type="molecule type" value="Genomic_DNA"/>
</dbReference>
<dbReference type="Pfam" id="PF08031">
    <property type="entry name" value="BBE"/>
    <property type="match status" value="1"/>
</dbReference>
<comment type="caution">
    <text evidence="7">The sequence shown here is derived from an EMBL/GenBank/DDBJ whole genome shotgun (WGS) entry which is preliminary data.</text>
</comment>
<feature type="domain" description="FAD-binding PCMH-type" evidence="6">
    <location>
        <begin position="56"/>
        <end position="230"/>
    </location>
</feature>
<dbReference type="InterPro" id="IPR036318">
    <property type="entry name" value="FAD-bd_PCMH-like_sf"/>
</dbReference>
<reference evidence="7" key="2">
    <citation type="submission" date="2023-06" db="EMBL/GenBank/DDBJ databases">
        <authorList>
            <consortium name="Lawrence Berkeley National Laboratory"/>
            <person name="Haridas S."/>
            <person name="Hensen N."/>
            <person name="Bonometti L."/>
            <person name="Westerberg I."/>
            <person name="Brannstrom I.O."/>
            <person name="Guillou S."/>
            <person name="Cros-Aarteil S."/>
            <person name="Calhoun S."/>
            <person name="Kuo A."/>
            <person name="Mondo S."/>
            <person name="Pangilinan J."/>
            <person name="Riley R."/>
            <person name="Labutti K."/>
            <person name="Andreopoulos B."/>
            <person name="Lipzen A."/>
            <person name="Chen C."/>
            <person name="Yanf M."/>
            <person name="Daum C."/>
            <person name="Ng V."/>
            <person name="Clum A."/>
            <person name="Steindorff A."/>
            <person name="Ohm R."/>
            <person name="Martin F."/>
            <person name="Silar P."/>
            <person name="Natvig D."/>
            <person name="Lalanne C."/>
            <person name="Gautier V."/>
            <person name="Ament-Velasquez S.L."/>
            <person name="Kruys A."/>
            <person name="Hutchinson M.I."/>
            <person name="Powell A.J."/>
            <person name="Barry K."/>
            <person name="Miller A.N."/>
            <person name="Grigoriev I.V."/>
            <person name="Debuchy R."/>
            <person name="Gladieux P."/>
            <person name="Thoren M.H."/>
            <person name="Johannesson H."/>
        </authorList>
    </citation>
    <scope>NUCLEOTIDE SEQUENCE</scope>
    <source>
        <strain evidence="7">CBS 958.72</strain>
    </source>
</reference>
<evidence type="ECO:0000313" key="8">
    <source>
        <dbReference type="Proteomes" id="UP001287356"/>
    </source>
</evidence>
<comment type="similarity">
    <text evidence="1">Belongs to the oxygen-dependent FAD-linked oxidoreductase family.</text>
</comment>
<evidence type="ECO:0000256" key="3">
    <source>
        <dbReference type="ARBA" id="ARBA00022729"/>
    </source>
</evidence>
<keyword evidence="2" id="KW-0285">Flavoprotein</keyword>
<proteinExistence type="inferred from homology"/>
<accession>A0AAE0N9Y5</accession>
<name>A0AAE0N9Y5_9PEZI</name>
<dbReference type="InterPro" id="IPR016169">
    <property type="entry name" value="FAD-bd_PCMH_sub2"/>
</dbReference>
<keyword evidence="4" id="KW-0274">FAD</keyword>
<evidence type="ECO:0000313" key="7">
    <source>
        <dbReference type="EMBL" id="KAK3376226.1"/>
    </source>
</evidence>
<keyword evidence="5" id="KW-0560">Oxidoreductase</keyword>
<sequence length="497" mass="53355">MRPDLAWQKVLSATAAVATTRDNNITDIFGPVLSAQASIHLPSDTNYTSCVTQRWSSHAAPSFIGTIRPATVEDVQNTVKIAAAHNIPFLATGGGHGVSIQMAALKDGIQIDLAKFNSVHLDTKKRLLTVGGAAKFSDLIKPVDEAGAQFPLGSAYCVGVMGATLGAGVSANQGYAGLLADLLDEVQLVTAAGRLVTASRTQNADLFWALRGAGANFGIVTSATFRLPETVNKGNVTNANFLFPAADKAAQVYGYLASLDDNMSALLALNIGTFLDPGSKQLMLLVNANFAGPPDEAAPHLAALSGLQPLRSEVLNVRWPDVFATSYFGIPDTKACGRNQHVNMRSVGARRTDAAALVGFLAALDRFSRAHPDVFTAMMIHRFPNHKVREVPDGDSVYPYRDLKMHIQLESEYEDLSKTQAVEEFLQAARRNLAAASGYAPPAVYVNFAHGDEGPAAWYGERNLQRLRQLKRKWDPRGLFGFYNAVPTVEGTSDSDL</sequence>